<protein>
    <submittedName>
        <fullName evidence="1">Uncharacterized protein</fullName>
    </submittedName>
</protein>
<reference evidence="1 2" key="1">
    <citation type="submission" date="2020-10" db="EMBL/GenBank/DDBJ databases">
        <authorList>
            <person name="Kazantseva O.A."/>
            <person name="Piligrimova E.G."/>
            <person name="Shadrin A.M."/>
        </authorList>
    </citation>
    <scope>NUCLEOTIDE SEQUENCE [LARGE SCALE GENOMIC DNA]</scope>
</reference>
<gene>
    <name evidence="1" type="ORF">Kirov_196</name>
</gene>
<dbReference type="Proteomes" id="UP000594029">
    <property type="component" value="Segment"/>
</dbReference>
<dbReference type="EMBL" id="MW084976">
    <property type="protein sequence ID" value="QOV08395.1"/>
    <property type="molecule type" value="Genomic_DNA"/>
</dbReference>
<organism evidence="1 2">
    <name type="scientific">Bacillus phage Kirov</name>
    <dbReference type="NCBI Taxonomy" id="2783539"/>
    <lineage>
        <taxon>Viruses</taxon>
        <taxon>Duplodnaviria</taxon>
        <taxon>Heunggongvirae</taxon>
        <taxon>Uroviricota</taxon>
        <taxon>Caudoviricetes</taxon>
        <taxon>Andregratiavirinae</taxon>
        <taxon>Kirovvirus</taxon>
        <taxon>Kirovvirus kirov</taxon>
    </lineage>
</organism>
<accession>A0A7U3NKJ2</accession>
<proteinExistence type="predicted"/>
<keyword evidence="2" id="KW-1185">Reference proteome</keyword>
<evidence type="ECO:0000313" key="2">
    <source>
        <dbReference type="Proteomes" id="UP000594029"/>
    </source>
</evidence>
<sequence>MAFKVRDKVEVLNRKGKKVAEGVIYNINDFREPSLKYAVDVEGFSDFVFVGEEQLRPVKEKPEHLINVWHCDEDSCEDKVFYTDLEVMPETCPFCGSEYIADSRVLKVEPIV</sequence>
<evidence type="ECO:0000313" key="1">
    <source>
        <dbReference type="EMBL" id="QOV08395.1"/>
    </source>
</evidence>
<name>A0A7U3NKJ2_9CAUD</name>